<protein>
    <submittedName>
        <fullName evidence="3">Uncharacterized protein</fullName>
    </submittedName>
</protein>
<dbReference type="AlphaFoldDB" id="A0A6C0EYD5"/>
<reference evidence="3" key="1">
    <citation type="journal article" date="2020" name="Nature">
        <title>Giant virus diversity and host interactions through global metagenomics.</title>
        <authorList>
            <person name="Schulz F."/>
            <person name="Roux S."/>
            <person name="Paez-Espino D."/>
            <person name="Jungbluth S."/>
            <person name="Walsh D.A."/>
            <person name="Denef V.J."/>
            <person name="McMahon K.D."/>
            <person name="Konstantinidis K.T."/>
            <person name="Eloe-Fadrosh E.A."/>
            <person name="Kyrpides N.C."/>
            <person name="Woyke T."/>
        </authorList>
    </citation>
    <scope>NUCLEOTIDE SEQUENCE</scope>
    <source>
        <strain evidence="3">GVMAG-M-3300009161-52</strain>
    </source>
</reference>
<accession>A0A6C0EYD5</accession>
<feature type="region of interest" description="Disordered" evidence="1">
    <location>
        <begin position="179"/>
        <end position="221"/>
    </location>
</feature>
<evidence type="ECO:0000256" key="2">
    <source>
        <dbReference type="SAM" id="Phobius"/>
    </source>
</evidence>
<proteinExistence type="predicted"/>
<name>A0A6C0EYD5_9ZZZZ</name>
<feature type="compositionally biased region" description="Pro residues" evidence="1">
    <location>
        <begin position="196"/>
        <end position="209"/>
    </location>
</feature>
<dbReference type="EMBL" id="MN738983">
    <property type="protein sequence ID" value="QHT34038.1"/>
    <property type="molecule type" value="Genomic_DNA"/>
</dbReference>
<keyword evidence="2" id="KW-0472">Membrane</keyword>
<organism evidence="3">
    <name type="scientific">viral metagenome</name>
    <dbReference type="NCBI Taxonomy" id="1070528"/>
    <lineage>
        <taxon>unclassified sequences</taxon>
        <taxon>metagenomes</taxon>
        <taxon>organismal metagenomes</taxon>
    </lineage>
</organism>
<evidence type="ECO:0000313" key="3">
    <source>
        <dbReference type="EMBL" id="QHT34038.1"/>
    </source>
</evidence>
<keyword evidence="2" id="KW-0812">Transmembrane</keyword>
<evidence type="ECO:0000256" key="1">
    <source>
        <dbReference type="SAM" id="MobiDB-lite"/>
    </source>
</evidence>
<keyword evidence="2" id="KW-1133">Transmembrane helix</keyword>
<feature type="transmembrane region" description="Helical" evidence="2">
    <location>
        <begin position="91"/>
        <end position="116"/>
    </location>
</feature>
<sequence length="221" mass="24246">MYSLVIVVLCCLFVSCVAMPVYVRKDITDDSTASTITSTTDTTSTKQNIMKNCPSQMIWDIPSQNCVPYCPTCDQTPKKAPLVLVDNVTPLIYIGGIAAGIVFLMICRACNCCGFLNICIKLRRKIVIPPIPIIPQDSTNVFVDYESDTSSINESDTISFDLPVEECVISEPYLPEYTDLGEAPEINNNSQSPPSYVEPPPSYVEPPPYDQIVPGTSESNV</sequence>